<dbReference type="GO" id="GO:0005886">
    <property type="term" value="C:plasma membrane"/>
    <property type="evidence" value="ECO:0007669"/>
    <property type="project" value="UniProtKB-SubCell"/>
</dbReference>
<feature type="transmembrane region" description="Helical" evidence="1">
    <location>
        <begin position="67"/>
        <end position="88"/>
    </location>
</feature>
<organism evidence="3 4">
    <name type="scientific">Butyricimonas virosa</name>
    <dbReference type="NCBI Taxonomy" id="544645"/>
    <lineage>
        <taxon>Bacteria</taxon>
        <taxon>Pseudomonadati</taxon>
        <taxon>Bacteroidota</taxon>
        <taxon>Bacteroidia</taxon>
        <taxon>Bacteroidales</taxon>
        <taxon>Odoribacteraceae</taxon>
        <taxon>Butyricimonas</taxon>
    </lineage>
</organism>
<dbReference type="Pfam" id="PF09822">
    <property type="entry name" value="ABC_transp_aux"/>
    <property type="match status" value="1"/>
</dbReference>
<keyword evidence="1" id="KW-0812">Transmembrane</keyword>
<feature type="transmembrane region" description="Helical" evidence="1">
    <location>
        <begin position="146"/>
        <end position="167"/>
    </location>
</feature>
<dbReference type="GO" id="GO:0140359">
    <property type="term" value="F:ABC-type transporter activity"/>
    <property type="evidence" value="ECO:0007669"/>
    <property type="project" value="InterPro"/>
</dbReference>
<dbReference type="EMBL" id="QRZA01000036">
    <property type="protein sequence ID" value="RGV31273.1"/>
    <property type="molecule type" value="Genomic_DNA"/>
</dbReference>
<dbReference type="RefSeq" id="WP_118261398.1">
    <property type="nucleotide sequence ID" value="NZ_CAJUBB010000045.1"/>
</dbReference>
<dbReference type="Proteomes" id="UP000283589">
    <property type="component" value="Unassembled WGS sequence"/>
</dbReference>
<evidence type="ECO:0000313" key="3">
    <source>
        <dbReference type="EMBL" id="RGV31273.1"/>
    </source>
</evidence>
<evidence type="ECO:0000256" key="1">
    <source>
        <dbReference type="SAM" id="Phobius"/>
    </source>
</evidence>
<dbReference type="InterPro" id="IPR019196">
    <property type="entry name" value="ABC_transp_unknown"/>
</dbReference>
<feature type="domain" description="ABC-type uncharacterised transport system" evidence="2">
    <location>
        <begin position="451"/>
        <end position="551"/>
    </location>
</feature>
<dbReference type="PANTHER" id="PTHR37305:SF1">
    <property type="entry name" value="MEMBRANE PROTEIN"/>
    <property type="match status" value="1"/>
</dbReference>
<dbReference type="SUPFAM" id="SSF52317">
    <property type="entry name" value="Class I glutamine amidotransferase-like"/>
    <property type="match status" value="1"/>
</dbReference>
<dbReference type="PROSITE" id="PS51257">
    <property type="entry name" value="PROKAR_LIPOPROTEIN"/>
    <property type="match status" value="1"/>
</dbReference>
<evidence type="ECO:0000313" key="4">
    <source>
        <dbReference type="Proteomes" id="UP000283589"/>
    </source>
</evidence>
<feature type="transmembrane region" description="Helical" evidence="1">
    <location>
        <begin position="259"/>
        <end position="276"/>
    </location>
</feature>
<feature type="transmembrane region" description="Helical" evidence="1">
    <location>
        <begin position="12"/>
        <end position="37"/>
    </location>
</feature>
<keyword evidence="1" id="KW-0472">Membrane</keyword>
<dbReference type="AlphaFoldDB" id="A0A412WVC9"/>
<evidence type="ECO:0000259" key="2">
    <source>
        <dbReference type="Pfam" id="PF09822"/>
    </source>
</evidence>
<dbReference type="Pfam" id="PF12679">
    <property type="entry name" value="ABC2_membrane_2"/>
    <property type="match status" value="1"/>
</dbReference>
<dbReference type="InterPro" id="IPR029062">
    <property type="entry name" value="Class_I_gatase-like"/>
</dbReference>
<feature type="transmembrane region" description="Helical" evidence="1">
    <location>
        <begin position="228"/>
        <end position="247"/>
    </location>
</feature>
<feature type="transmembrane region" description="Helical" evidence="1">
    <location>
        <begin position="742"/>
        <end position="761"/>
    </location>
</feature>
<proteinExistence type="predicted"/>
<protein>
    <submittedName>
        <fullName evidence="3">ABC transporter</fullName>
    </submittedName>
</protein>
<comment type="caution">
    <text evidence="3">The sequence shown here is derived from an EMBL/GenBank/DDBJ whole genome shotgun (WGS) entry which is preliminary data.</text>
</comment>
<name>A0A412WVC9_9BACT</name>
<sequence>MRKIFKIALTELCTLFYSPIAWLVLIIFTVQACMTYFRLVDIMLMQQFNKPLWYSIAKEMYTGNMGLFPNMLVHLYLYIPLLTMGLMSREYSSGSIKLLYSSPVSSIQIIFGKFLSMMIYSLILVGILFLFVGFTAWNVPSFDMSLALSGLLGIYLVICSYAAIGLFMSCLTSYQVVAAVATLGALAFLNYVGRIGQEVPFIRDITYWLSISGRSDELINGLISSEDVFYFLIVIGLFLMLSIMVILSGKRKLSKSMAFTRYTGVIVLAMLLGYVTSRPGLQCSYDASSIKLNSLNPVSQEIMEKMEGGLTITTYVNLLEGNFYRGAPSERNSDANRFKKFIRFKPKIQMNYVYYYADAGNEVLEDRFPDLNTQQRAWKMAVMEDLDIEMFLSPEQVAQQVDLSGEKYRFVRLLERESGEKTFLRIFDDSYIYPREGEISTAMKRLVTKAPKVVFLTGHGERDIQRAGDRDYYTFAIDPTFRHSLINQGFDVDSITLMGDRPIPMDIDVLVVADLQRPLSTDELARLEEYIAKGGNIVIGGEPGKSDLMNPLTASLGVSFLPGTLVQPTKAYDDNLLVCSFVEEGVNVVTPLRGLWQQKYGVTMPGAAALSYKNGHGFNVYPLLKTKDEGSWNELTTVNFTDEKAVLNPEIGEQEQSYPTMLALTRNVGDREQRIFVLGDVDCISNAELLMSRVGMKTSNFSLITGMFRWLSYGEFPIVLSNIPPVDTVLELSKDTVPYAKFAFTWGLPILFALGYFGVWFKRRRR</sequence>
<feature type="transmembrane region" description="Helical" evidence="1">
    <location>
        <begin position="174"/>
        <end position="193"/>
    </location>
</feature>
<feature type="transmembrane region" description="Helical" evidence="1">
    <location>
        <begin position="109"/>
        <end position="134"/>
    </location>
</feature>
<accession>A0A412WVC9</accession>
<dbReference type="PANTHER" id="PTHR37305">
    <property type="entry name" value="INTEGRAL MEMBRANE PROTEIN-RELATED"/>
    <property type="match status" value="1"/>
</dbReference>
<gene>
    <name evidence="3" type="ORF">DWW18_18130</name>
</gene>
<reference evidence="3 4" key="1">
    <citation type="submission" date="2018-08" db="EMBL/GenBank/DDBJ databases">
        <title>A genome reference for cultivated species of the human gut microbiota.</title>
        <authorList>
            <person name="Zou Y."/>
            <person name="Xue W."/>
            <person name="Luo G."/>
        </authorList>
    </citation>
    <scope>NUCLEOTIDE SEQUENCE [LARGE SCALE GENOMIC DNA]</scope>
    <source>
        <strain evidence="3 4">AF14-49</strain>
    </source>
</reference>
<keyword evidence="1" id="KW-1133">Transmembrane helix</keyword>
<dbReference type="CDD" id="cd03143">
    <property type="entry name" value="A4_beta-galactosidase_middle_domain"/>
    <property type="match status" value="1"/>
</dbReference>
<dbReference type="STRING" id="1121130.GCA_000519105_01344"/>